<evidence type="ECO:0000256" key="2">
    <source>
        <dbReference type="ARBA" id="ARBA00022475"/>
    </source>
</evidence>
<evidence type="ECO:0000313" key="12">
    <source>
        <dbReference type="Proteomes" id="UP000000268"/>
    </source>
</evidence>
<accession>B0BZQ0</accession>
<proteinExistence type="inferred from homology"/>
<evidence type="ECO:0000313" key="11">
    <source>
        <dbReference type="EMBL" id="ABW25976.1"/>
    </source>
</evidence>
<dbReference type="InterPro" id="IPR029044">
    <property type="entry name" value="Nucleotide-diphossugar_trans"/>
</dbReference>
<evidence type="ECO:0000256" key="4">
    <source>
        <dbReference type="ARBA" id="ARBA00022679"/>
    </source>
</evidence>
<dbReference type="AlphaFoldDB" id="B0BZQ0"/>
<evidence type="ECO:0000256" key="6">
    <source>
        <dbReference type="ARBA" id="ARBA00037281"/>
    </source>
</evidence>
<keyword evidence="4 11" id="KW-0808">Transferase</keyword>
<evidence type="ECO:0000256" key="1">
    <source>
        <dbReference type="ARBA" id="ARBA00004236"/>
    </source>
</evidence>
<gene>
    <name evidence="11" type="ordered locus">AM1_0934</name>
</gene>
<protein>
    <recommendedName>
        <fullName evidence="9">4,4'-diaponeurosporenoate glycosyltransferase</fullName>
    </recommendedName>
</protein>
<keyword evidence="2" id="KW-1003">Cell membrane</keyword>
<dbReference type="SUPFAM" id="SSF53448">
    <property type="entry name" value="Nucleotide-diphospho-sugar transferases"/>
    <property type="match status" value="1"/>
</dbReference>
<keyword evidence="5" id="KW-0472">Membrane</keyword>
<comment type="function">
    <text evidence="6">Catalyzes the glycosylation of 4,4'-diaponeurosporenoate, i.e. the esterification of glucose at the C1'' position with the carboxyl group of 4,4'-diaponeurosporenic acid, to form glycosyl-4,4'-diaponeurosporenoate. This is a step in the biosynthesis of staphyloxanthin, an orange pigment present in most staphylococci strains.</text>
</comment>
<evidence type="ECO:0000256" key="7">
    <source>
        <dbReference type="ARBA" id="ARBA00037904"/>
    </source>
</evidence>
<keyword evidence="3" id="KW-0328">Glycosyltransferase</keyword>
<dbReference type="Pfam" id="PF00535">
    <property type="entry name" value="Glycos_transf_2"/>
    <property type="match status" value="1"/>
</dbReference>
<name>B0BZQ0_ACAM1</name>
<dbReference type="PANTHER" id="PTHR43646">
    <property type="entry name" value="GLYCOSYLTRANSFERASE"/>
    <property type="match status" value="1"/>
</dbReference>
<dbReference type="PANTHER" id="PTHR43646:SF2">
    <property type="entry name" value="GLYCOSYLTRANSFERASE 2-LIKE DOMAIN-CONTAINING PROTEIN"/>
    <property type="match status" value="1"/>
</dbReference>
<evidence type="ECO:0000256" key="5">
    <source>
        <dbReference type="ARBA" id="ARBA00023136"/>
    </source>
</evidence>
<dbReference type="OrthoDB" id="9811884at2"/>
<evidence type="ECO:0000256" key="9">
    <source>
        <dbReference type="ARBA" id="ARBA00040345"/>
    </source>
</evidence>
<dbReference type="EMBL" id="CP000828">
    <property type="protein sequence ID" value="ABW25976.1"/>
    <property type="molecule type" value="Genomic_DNA"/>
</dbReference>
<dbReference type="STRING" id="329726.AM1_0934"/>
<dbReference type="CAZy" id="GT2">
    <property type="family name" value="Glycosyltransferase Family 2"/>
</dbReference>
<feature type="domain" description="Glycosyltransferase 2-like" evidence="10">
    <location>
        <begin position="23"/>
        <end position="136"/>
    </location>
</feature>
<keyword evidence="12" id="KW-1185">Reference proteome</keyword>
<dbReference type="HOGENOM" id="CLU_070021_0_0_3"/>
<dbReference type="Proteomes" id="UP000000268">
    <property type="component" value="Chromosome"/>
</dbReference>
<comment type="similarity">
    <text evidence="8">Belongs to the glycosyltransferase 2 family. CrtQ subfamily.</text>
</comment>
<evidence type="ECO:0000259" key="10">
    <source>
        <dbReference type="Pfam" id="PF00535"/>
    </source>
</evidence>
<dbReference type="KEGG" id="amr:AM1_0934"/>
<dbReference type="CDD" id="cd00761">
    <property type="entry name" value="Glyco_tranf_GTA_type"/>
    <property type="match status" value="1"/>
</dbReference>
<dbReference type="InterPro" id="IPR001173">
    <property type="entry name" value="Glyco_trans_2-like"/>
</dbReference>
<evidence type="ECO:0000256" key="8">
    <source>
        <dbReference type="ARBA" id="ARBA00038120"/>
    </source>
</evidence>
<comment type="pathway">
    <text evidence="7">Carotenoid biosynthesis; staphyloxanthin biosynthesis; staphyloxanthin from farnesyl diphosphate: step 4/5.</text>
</comment>
<dbReference type="GO" id="GO:0005886">
    <property type="term" value="C:plasma membrane"/>
    <property type="evidence" value="ECO:0007669"/>
    <property type="project" value="UniProtKB-SubCell"/>
</dbReference>
<sequence length="339" mass="37845">MPQDVVEPAPAEQTIGLVAIGRNEGARLKACLISAIAQVPIAHIVYVDSGSTDDSATWATDLGITVLTLDLSIPFTAARARNTGYTYLCTEYPQLTFIQFMDGDCQLAPDWCTTALATVVMHPDVAVVCGRRREKSPEQSVYNLLCDMEWDTPIGEALACGGDALMRISALQQVDGYRDSLIAGEEPELCLRLRRNHWRILRIDADMTWHDAQITQFNQWWQRTVRAGHAYAEGAWLHGAPPERHWVQESLRSWIWGFILPITLLATLPGSQGWSLAGGVVYVLLAAKICWTQHSKHSWSASATYALFCVMGKIPEAQGQLQFHWHRIAGRTQQIVEYK</sequence>
<dbReference type="GO" id="GO:0016757">
    <property type="term" value="F:glycosyltransferase activity"/>
    <property type="evidence" value="ECO:0007669"/>
    <property type="project" value="UniProtKB-KW"/>
</dbReference>
<comment type="subcellular location">
    <subcellularLocation>
        <location evidence="1">Cell membrane</location>
    </subcellularLocation>
</comment>
<dbReference type="RefSeq" id="WP_012161541.1">
    <property type="nucleotide sequence ID" value="NC_009925.1"/>
</dbReference>
<dbReference type="Gene3D" id="3.90.550.10">
    <property type="entry name" value="Spore Coat Polysaccharide Biosynthesis Protein SpsA, Chain A"/>
    <property type="match status" value="1"/>
</dbReference>
<evidence type="ECO:0000256" key="3">
    <source>
        <dbReference type="ARBA" id="ARBA00022676"/>
    </source>
</evidence>
<dbReference type="eggNOG" id="COG1215">
    <property type="taxonomic scope" value="Bacteria"/>
</dbReference>
<organism evidence="11 12">
    <name type="scientific">Acaryochloris marina (strain MBIC 11017)</name>
    <dbReference type="NCBI Taxonomy" id="329726"/>
    <lineage>
        <taxon>Bacteria</taxon>
        <taxon>Bacillati</taxon>
        <taxon>Cyanobacteriota</taxon>
        <taxon>Cyanophyceae</taxon>
        <taxon>Acaryochloridales</taxon>
        <taxon>Acaryochloridaceae</taxon>
        <taxon>Acaryochloris</taxon>
    </lineage>
</organism>
<reference evidence="11 12" key="1">
    <citation type="journal article" date="2008" name="Proc. Natl. Acad. Sci. U.S.A.">
        <title>Niche adaptation and genome expansion in the chlorophyll d-producing cyanobacterium Acaryochloris marina.</title>
        <authorList>
            <person name="Swingley W.D."/>
            <person name="Chen M."/>
            <person name="Cheung P.C."/>
            <person name="Conrad A.L."/>
            <person name="Dejesa L.C."/>
            <person name="Hao J."/>
            <person name="Honchak B.M."/>
            <person name="Karbach L.E."/>
            <person name="Kurdoglu A."/>
            <person name="Lahiri S."/>
            <person name="Mastrian S.D."/>
            <person name="Miyashita H."/>
            <person name="Page L."/>
            <person name="Ramakrishna P."/>
            <person name="Satoh S."/>
            <person name="Sattley W.M."/>
            <person name="Shimada Y."/>
            <person name="Taylor H.L."/>
            <person name="Tomo T."/>
            <person name="Tsuchiya T."/>
            <person name="Wang Z.T."/>
            <person name="Raymond J."/>
            <person name="Mimuro M."/>
            <person name="Blankenship R.E."/>
            <person name="Touchman J.W."/>
        </authorList>
    </citation>
    <scope>NUCLEOTIDE SEQUENCE [LARGE SCALE GENOMIC DNA]</scope>
    <source>
        <strain evidence="12">MBIC 11017</strain>
    </source>
</reference>